<keyword evidence="1" id="KW-0378">Hydrolase</keyword>
<organism evidence="4 5">
    <name type="scientific">Pontibacter indicus</name>
    <dbReference type="NCBI Taxonomy" id="1317125"/>
    <lineage>
        <taxon>Bacteria</taxon>
        <taxon>Pseudomonadati</taxon>
        <taxon>Bacteroidota</taxon>
        <taxon>Cytophagia</taxon>
        <taxon>Cytophagales</taxon>
        <taxon>Hymenobacteraceae</taxon>
        <taxon>Pontibacter</taxon>
    </lineage>
</organism>
<dbReference type="SMART" id="SM00642">
    <property type="entry name" value="Aamy"/>
    <property type="match status" value="1"/>
</dbReference>
<dbReference type="PANTHER" id="PTHR10357">
    <property type="entry name" value="ALPHA-AMYLASE FAMILY MEMBER"/>
    <property type="match status" value="1"/>
</dbReference>
<dbReference type="RefSeq" id="WP_076666556.1">
    <property type="nucleotide sequence ID" value="NZ_FTPP01000001.1"/>
</dbReference>
<dbReference type="Gene3D" id="2.60.40.1180">
    <property type="entry name" value="Golgi alpha-mannosidase II"/>
    <property type="match status" value="1"/>
</dbReference>
<dbReference type="SUPFAM" id="SSF51011">
    <property type="entry name" value="Glycosyl hydrolase domain"/>
    <property type="match status" value="1"/>
</dbReference>
<dbReference type="InterPro" id="IPR032091">
    <property type="entry name" value="Malt_amylase-like_C"/>
</dbReference>
<evidence type="ECO:0000313" key="5">
    <source>
        <dbReference type="Proteomes" id="UP000187181"/>
    </source>
</evidence>
<keyword evidence="5" id="KW-1185">Reference proteome</keyword>
<evidence type="ECO:0000256" key="1">
    <source>
        <dbReference type="ARBA" id="ARBA00022801"/>
    </source>
</evidence>
<dbReference type="GO" id="GO:0005975">
    <property type="term" value="P:carbohydrate metabolic process"/>
    <property type="evidence" value="ECO:0007669"/>
    <property type="project" value="InterPro"/>
</dbReference>
<dbReference type="Proteomes" id="UP000187181">
    <property type="component" value="Unassembled WGS sequence"/>
</dbReference>
<dbReference type="AlphaFoldDB" id="A0A1R3WWJ4"/>
<dbReference type="Pfam" id="PF16657">
    <property type="entry name" value="Malt_amylase_C"/>
    <property type="match status" value="1"/>
</dbReference>
<dbReference type="InterPro" id="IPR017853">
    <property type="entry name" value="GH"/>
</dbReference>
<dbReference type="InterPro" id="IPR006047">
    <property type="entry name" value="GH13_cat_dom"/>
</dbReference>
<dbReference type="SUPFAM" id="SSF51445">
    <property type="entry name" value="(Trans)glycosidases"/>
    <property type="match status" value="1"/>
</dbReference>
<dbReference type="STRING" id="1317125.SAMN05444128_1188"/>
<dbReference type="Pfam" id="PF00128">
    <property type="entry name" value="Alpha-amylase"/>
    <property type="match status" value="2"/>
</dbReference>
<dbReference type="CDD" id="cd11338">
    <property type="entry name" value="AmyAc_CMD"/>
    <property type="match status" value="1"/>
</dbReference>
<accession>A0A1R3WWJ4</accession>
<feature type="domain" description="Glycosyl hydrolase family 13 catalytic" evidence="3">
    <location>
        <begin position="48"/>
        <end position="552"/>
    </location>
</feature>
<sequence>MNNKFYSSFFILLLLGCKPVEKPVQDLQDVATTFENAPEWAKGVIWYEVSVERFRNGDPSNDPTAEDIQGAYPGFVPEGWQVTPWTHDWYKEDAYFKNIGNRKDYYGNEITKITDKVQLRRYGGDLQGVLDKMDYIDSLGVTAIYFRPLNDAPSLHKYDARNWHHVDVNFGPDPLKDKKTIASEIPDDPSTWVMTEADLMFLKVIEEFHKRGIKVILDYSWNHTGQTFWAWQDVLKNQEKSKYKDWYWVGSFDDPNTPENEFKYHGWVGVPDLPEIKETQKQDLSSGLKSFEGNIYNEAAKQHISSVAKRWLDPNNDGDPSDGVDGFRLDVAAETPLGFWREFRQNVRKVNPDAYLMGEIWWEEWPDKLLDPEPYLRGDVFDAVMNYRWYRAVRHFFNESPHPISVSELTDSLHSFSSNLRKVSNYSMMNYTGGFDTPRILTSLFNKNKYKYYSKAHENPAYKIHKPDSDTYQTLKMLLIQQYTYVGSPHIYAGDEMGMWGADDPSSRKPLIWPDYTFEDEVVHPLGKDRPTDKVEFNHDLFQFHQKLIRIRKSNPVLIDGELEFIKLDDSNEVLAYRRFNEGNEMIVVFNHHHQPKTVNIPLLSKGEYVDVLQTSRISTNGKEVIAEIPPRSACLLKLSN</sequence>
<proteinExistence type="predicted"/>
<dbReference type="Gene3D" id="3.20.20.80">
    <property type="entry name" value="Glycosidases"/>
    <property type="match status" value="1"/>
</dbReference>
<evidence type="ECO:0000256" key="2">
    <source>
        <dbReference type="ARBA" id="ARBA00023295"/>
    </source>
</evidence>
<evidence type="ECO:0000313" key="4">
    <source>
        <dbReference type="EMBL" id="SIT82901.1"/>
    </source>
</evidence>
<name>A0A1R3WWJ4_9BACT</name>
<protein>
    <submittedName>
        <fullName evidence="4">Glycosidase</fullName>
    </submittedName>
</protein>
<gene>
    <name evidence="4" type="ORF">SAMN05444128_1188</name>
</gene>
<dbReference type="PANTHER" id="PTHR10357:SF210">
    <property type="entry name" value="MALTODEXTRIN GLUCOSIDASE"/>
    <property type="match status" value="1"/>
</dbReference>
<dbReference type="PROSITE" id="PS51257">
    <property type="entry name" value="PROKAR_LIPOPROTEIN"/>
    <property type="match status" value="1"/>
</dbReference>
<evidence type="ECO:0000259" key="3">
    <source>
        <dbReference type="SMART" id="SM00642"/>
    </source>
</evidence>
<reference evidence="5" key="1">
    <citation type="submission" date="2017-01" db="EMBL/GenBank/DDBJ databases">
        <authorList>
            <person name="Varghese N."/>
            <person name="Submissions S."/>
        </authorList>
    </citation>
    <scope>NUCLEOTIDE SEQUENCE [LARGE SCALE GENOMIC DNA]</scope>
    <source>
        <strain evidence="5">LP100</strain>
    </source>
</reference>
<dbReference type="InterPro" id="IPR013780">
    <property type="entry name" value="Glyco_hydro_b"/>
</dbReference>
<dbReference type="OrthoDB" id="9806009at2"/>
<keyword evidence="2 4" id="KW-0326">Glycosidase</keyword>
<dbReference type="GO" id="GO:0016798">
    <property type="term" value="F:hydrolase activity, acting on glycosyl bonds"/>
    <property type="evidence" value="ECO:0007669"/>
    <property type="project" value="UniProtKB-KW"/>
</dbReference>
<dbReference type="EMBL" id="FTPP01000001">
    <property type="protein sequence ID" value="SIT82901.1"/>
    <property type="molecule type" value="Genomic_DNA"/>
</dbReference>